<protein>
    <submittedName>
        <fullName evidence="2">(African queen) hypothetical protein</fullName>
    </submittedName>
</protein>
<organism evidence="2 3">
    <name type="scientific">Danaus chrysippus</name>
    <name type="common">African queen</name>
    <dbReference type="NCBI Taxonomy" id="151541"/>
    <lineage>
        <taxon>Eukaryota</taxon>
        <taxon>Metazoa</taxon>
        <taxon>Ecdysozoa</taxon>
        <taxon>Arthropoda</taxon>
        <taxon>Hexapoda</taxon>
        <taxon>Insecta</taxon>
        <taxon>Pterygota</taxon>
        <taxon>Neoptera</taxon>
        <taxon>Endopterygota</taxon>
        <taxon>Lepidoptera</taxon>
        <taxon>Glossata</taxon>
        <taxon>Ditrysia</taxon>
        <taxon>Papilionoidea</taxon>
        <taxon>Nymphalidae</taxon>
        <taxon>Danainae</taxon>
        <taxon>Danaini</taxon>
        <taxon>Danaina</taxon>
        <taxon>Danaus</taxon>
        <taxon>Anosia</taxon>
    </lineage>
</organism>
<gene>
    <name evidence="2" type="ORF">DCHRY22_LOCUS281</name>
</gene>
<evidence type="ECO:0000313" key="2">
    <source>
        <dbReference type="EMBL" id="CAG9558040.1"/>
    </source>
</evidence>
<feature type="region of interest" description="Disordered" evidence="1">
    <location>
        <begin position="26"/>
        <end position="45"/>
    </location>
</feature>
<dbReference type="EMBL" id="CAKASE010000043">
    <property type="protein sequence ID" value="CAG9558040.1"/>
    <property type="molecule type" value="Genomic_DNA"/>
</dbReference>
<reference evidence="2" key="1">
    <citation type="submission" date="2021-09" db="EMBL/GenBank/DDBJ databases">
        <authorList>
            <person name="Martin H S."/>
        </authorList>
    </citation>
    <scope>NUCLEOTIDE SEQUENCE</scope>
</reference>
<evidence type="ECO:0000256" key="1">
    <source>
        <dbReference type="SAM" id="MobiDB-lite"/>
    </source>
</evidence>
<name>A0A8J2MJ32_9NEOP</name>
<accession>A0A8J2MJ32</accession>
<keyword evidence="3" id="KW-1185">Reference proteome</keyword>
<proteinExistence type="predicted"/>
<dbReference type="Proteomes" id="UP000789524">
    <property type="component" value="Unassembled WGS sequence"/>
</dbReference>
<sequence length="115" mass="12679">MGSYRIEDVRSQGIDRQLRTALSVPRRRLASSPQNHISPRARRYSNRGPRALIPIDISNPFQWGGVSVREGDDLSLSLIIVTYNTAADTITTRVGVKPAPALSTSGPREPRLTNN</sequence>
<evidence type="ECO:0000313" key="3">
    <source>
        <dbReference type="Proteomes" id="UP000789524"/>
    </source>
</evidence>
<dbReference type="OrthoDB" id="7492381at2759"/>
<comment type="caution">
    <text evidence="2">The sequence shown here is derived from an EMBL/GenBank/DDBJ whole genome shotgun (WGS) entry which is preliminary data.</text>
</comment>
<dbReference type="AlphaFoldDB" id="A0A8J2MJ32"/>